<proteinExistence type="inferred from homology"/>
<name>A0A9K3H134_HELAN</name>
<dbReference type="GO" id="GO:0005978">
    <property type="term" value="P:glycogen biosynthetic process"/>
    <property type="evidence" value="ECO:0007669"/>
    <property type="project" value="InterPro"/>
</dbReference>
<dbReference type="Gramene" id="mRNA:HanXRQr2_Chr16g0758661">
    <property type="protein sequence ID" value="mRNA:HanXRQr2_Chr16g0758661"/>
    <property type="gene ID" value="HanXRQr2_Chr16g0758661"/>
</dbReference>
<evidence type="ECO:0000256" key="11">
    <source>
        <dbReference type="ARBA" id="ARBA00022840"/>
    </source>
</evidence>
<evidence type="ECO:0000256" key="3">
    <source>
        <dbReference type="ARBA" id="ARBA00004727"/>
    </source>
</evidence>
<dbReference type="EC" id="2.7.7.27" evidence="6"/>
<protein>
    <recommendedName>
        <fullName evidence="6">glucose-1-phosphate adenylyltransferase</fullName>
        <ecNumber evidence="6">2.7.7.27</ecNumber>
    </recommendedName>
    <alternativeName>
        <fullName evidence="15">ADP-glucose pyrophosphorylase</fullName>
    </alternativeName>
    <alternativeName>
        <fullName evidence="14">ADP-glucose synthase</fullName>
    </alternativeName>
    <alternativeName>
        <fullName evidence="13">Alpha-D-glucose-1-phosphate adenyl transferase</fullName>
    </alternativeName>
</protein>
<evidence type="ECO:0000256" key="4">
    <source>
        <dbReference type="ARBA" id="ARBA00010443"/>
    </source>
</evidence>
<evidence type="ECO:0000256" key="7">
    <source>
        <dbReference type="ARBA" id="ARBA00022533"/>
    </source>
</evidence>
<dbReference type="AlphaFoldDB" id="A0A9K3H134"/>
<evidence type="ECO:0000256" key="10">
    <source>
        <dbReference type="ARBA" id="ARBA00022741"/>
    </source>
</evidence>
<evidence type="ECO:0000256" key="12">
    <source>
        <dbReference type="ARBA" id="ARBA00022922"/>
    </source>
</evidence>
<dbReference type="InterPro" id="IPR029044">
    <property type="entry name" value="Nucleotide-diphossugar_trans"/>
</dbReference>
<feature type="domain" description="Nucleotidyl transferase" evidence="16">
    <location>
        <begin position="11"/>
        <end position="76"/>
    </location>
</feature>
<dbReference type="PANTHER" id="PTHR43523">
    <property type="entry name" value="GLUCOSE-1-PHOSPHATE ADENYLYLTRANSFERASE-RELATED"/>
    <property type="match status" value="1"/>
</dbReference>
<comment type="catalytic activity">
    <reaction evidence="1">
        <text>alpha-D-glucose 1-phosphate + ATP + H(+) = ADP-alpha-D-glucose + diphosphate</text>
        <dbReference type="Rhea" id="RHEA:12120"/>
        <dbReference type="ChEBI" id="CHEBI:15378"/>
        <dbReference type="ChEBI" id="CHEBI:30616"/>
        <dbReference type="ChEBI" id="CHEBI:33019"/>
        <dbReference type="ChEBI" id="CHEBI:57498"/>
        <dbReference type="ChEBI" id="CHEBI:58601"/>
        <dbReference type="EC" id="2.7.7.27"/>
    </reaction>
</comment>
<comment type="subunit">
    <text evidence="5">Heterotetramer.</text>
</comment>
<dbReference type="GO" id="GO:0005524">
    <property type="term" value="F:ATP binding"/>
    <property type="evidence" value="ECO:0007669"/>
    <property type="project" value="UniProtKB-KW"/>
</dbReference>
<keyword evidence="10" id="KW-0547">Nucleotide-binding</keyword>
<dbReference type="PROSITE" id="PS00808">
    <property type="entry name" value="ADP_GLC_PYROPHOSPH_1"/>
    <property type="match status" value="1"/>
</dbReference>
<dbReference type="InterPro" id="IPR011831">
    <property type="entry name" value="ADP-Glc_PPase"/>
</dbReference>
<comment type="caution">
    <text evidence="17">The sequence shown here is derived from an EMBL/GenBank/DDBJ whole genome shotgun (WGS) entry which is preliminary data.</text>
</comment>
<evidence type="ECO:0000256" key="14">
    <source>
        <dbReference type="ARBA" id="ARBA00030817"/>
    </source>
</evidence>
<dbReference type="GO" id="GO:0008878">
    <property type="term" value="F:glucose-1-phosphate adenylyltransferase activity"/>
    <property type="evidence" value="ECO:0007669"/>
    <property type="project" value="UniProtKB-EC"/>
</dbReference>
<evidence type="ECO:0000259" key="16">
    <source>
        <dbReference type="Pfam" id="PF00483"/>
    </source>
</evidence>
<keyword evidence="12" id="KW-0750">Starch biosynthesis</keyword>
<dbReference type="SUPFAM" id="SSF53448">
    <property type="entry name" value="Nucleotide-diphospho-sugar transferases"/>
    <property type="match status" value="1"/>
</dbReference>
<keyword evidence="11" id="KW-0067">ATP-binding</keyword>
<evidence type="ECO:0000256" key="9">
    <source>
        <dbReference type="ARBA" id="ARBA00022695"/>
    </source>
</evidence>
<comment type="pathway">
    <text evidence="3">Glycan biosynthesis; starch biosynthesis.</text>
</comment>
<evidence type="ECO:0000313" key="18">
    <source>
        <dbReference type="Proteomes" id="UP000215914"/>
    </source>
</evidence>
<dbReference type="Gene3D" id="3.90.550.10">
    <property type="entry name" value="Spore Coat Polysaccharide Biosynthesis Protein SpsA, Chain A"/>
    <property type="match status" value="1"/>
</dbReference>
<keyword evidence="9 17" id="KW-0548">Nucleotidyltransferase</keyword>
<reference evidence="17" key="2">
    <citation type="submission" date="2020-06" db="EMBL/GenBank/DDBJ databases">
        <title>Helianthus annuus Genome sequencing and assembly Release 2.</title>
        <authorList>
            <person name="Gouzy J."/>
            <person name="Langlade N."/>
            <person name="Munos S."/>
        </authorList>
    </citation>
    <scope>NUCLEOTIDE SEQUENCE</scope>
    <source>
        <tissue evidence="17">Leaves</tissue>
    </source>
</reference>
<dbReference type="Pfam" id="PF00483">
    <property type="entry name" value="NTP_transferase"/>
    <property type="match status" value="1"/>
</dbReference>
<evidence type="ECO:0000256" key="1">
    <source>
        <dbReference type="ARBA" id="ARBA00000956"/>
    </source>
</evidence>
<dbReference type="PANTHER" id="PTHR43523:SF12">
    <property type="entry name" value="GLUCOSE-1-PHOSPHATE ADENYLYLTRANSFERASE LARGE SUBUNIT 1, CHLOROPLASTIC-RELATED"/>
    <property type="match status" value="1"/>
</dbReference>
<evidence type="ECO:0000256" key="6">
    <source>
        <dbReference type="ARBA" id="ARBA00012460"/>
    </source>
</evidence>
<evidence type="ECO:0000256" key="5">
    <source>
        <dbReference type="ARBA" id="ARBA00011680"/>
    </source>
</evidence>
<dbReference type="GO" id="GO:0019252">
    <property type="term" value="P:starch biosynthetic process"/>
    <property type="evidence" value="ECO:0007669"/>
    <property type="project" value="UniProtKB-KW"/>
</dbReference>
<evidence type="ECO:0000256" key="8">
    <source>
        <dbReference type="ARBA" id="ARBA00022679"/>
    </source>
</evidence>
<reference evidence="17" key="1">
    <citation type="journal article" date="2017" name="Nature">
        <title>The sunflower genome provides insights into oil metabolism, flowering and Asterid evolution.</title>
        <authorList>
            <person name="Badouin H."/>
            <person name="Gouzy J."/>
            <person name="Grassa C.J."/>
            <person name="Murat F."/>
            <person name="Staton S.E."/>
            <person name="Cottret L."/>
            <person name="Lelandais-Briere C."/>
            <person name="Owens G.L."/>
            <person name="Carrere S."/>
            <person name="Mayjonade B."/>
            <person name="Legrand L."/>
            <person name="Gill N."/>
            <person name="Kane N.C."/>
            <person name="Bowers J.E."/>
            <person name="Hubner S."/>
            <person name="Bellec A."/>
            <person name="Berard A."/>
            <person name="Berges H."/>
            <person name="Blanchet N."/>
            <person name="Boniface M.C."/>
            <person name="Brunel D."/>
            <person name="Catrice O."/>
            <person name="Chaidir N."/>
            <person name="Claudel C."/>
            <person name="Donnadieu C."/>
            <person name="Faraut T."/>
            <person name="Fievet G."/>
            <person name="Helmstetter N."/>
            <person name="King M."/>
            <person name="Knapp S.J."/>
            <person name="Lai Z."/>
            <person name="Le Paslier M.C."/>
            <person name="Lippi Y."/>
            <person name="Lorenzon L."/>
            <person name="Mandel J.R."/>
            <person name="Marage G."/>
            <person name="Marchand G."/>
            <person name="Marquand E."/>
            <person name="Bret-Mestries E."/>
            <person name="Morien E."/>
            <person name="Nambeesan S."/>
            <person name="Nguyen T."/>
            <person name="Pegot-Espagnet P."/>
            <person name="Pouilly N."/>
            <person name="Raftis F."/>
            <person name="Sallet E."/>
            <person name="Schiex T."/>
            <person name="Thomas J."/>
            <person name="Vandecasteele C."/>
            <person name="Vares D."/>
            <person name="Vear F."/>
            <person name="Vautrin S."/>
            <person name="Crespi M."/>
            <person name="Mangin B."/>
            <person name="Burke J.M."/>
            <person name="Salse J."/>
            <person name="Munos S."/>
            <person name="Vincourt P."/>
            <person name="Rieseberg L.H."/>
            <person name="Langlade N.B."/>
        </authorList>
    </citation>
    <scope>NUCLEOTIDE SEQUENCE</scope>
    <source>
        <tissue evidence="17">Leaves</tissue>
    </source>
</reference>
<dbReference type="InterPro" id="IPR005836">
    <property type="entry name" value="ADP_Glu_pyroP_CS"/>
</dbReference>
<dbReference type="EMBL" id="MNCJ02000331">
    <property type="protein sequence ID" value="KAF5760884.1"/>
    <property type="molecule type" value="Genomic_DNA"/>
</dbReference>
<keyword evidence="8 17" id="KW-0808">Transferase</keyword>
<sequence>MEKRDLQTVVAVILGGGAGTRLFPLTKLRAKPAVRIGGGYRLIDVPMSNGINSGINKVHILTQFNSALLNRHLDRLWFRRRRWCRWEVGGG</sequence>
<evidence type="ECO:0000256" key="2">
    <source>
        <dbReference type="ARBA" id="ARBA00002231"/>
    </source>
</evidence>
<evidence type="ECO:0000313" key="17">
    <source>
        <dbReference type="EMBL" id="KAF5760884.1"/>
    </source>
</evidence>
<evidence type="ECO:0000256" key="15">
    <source>
        <dbReference type="ARBA" id="ARBA00032494"/>
    </source>
</evidence>
<dbReference type="InterPro" id="IPR005835">
    <property type="entry name" value="NTP_transferase_dom"/>
</dbReference>
<comment type="similarity">
    <text evidence="4">Belongs to the bacterial/plant glucose-1-phosphate adenylyltransferase family.</text>
</comment>
<keyword evidence="18" id="KW-1185">Reference proteome</keyword>
<accession>A0A9K3H134</accession>
<evidence type="ECO:0000256" key="13">
    <source>
        <dbReference type="ARBA" id="ARBA00030645"/>
    </source>
</evidence>
<gene>
    <name evidence="17" type="ORF">HanXRQr2_Chr16g0758661</name>
</gene>
<keyword evidence="7" id="KW-0021">Allosteric enzyme</keyword>
<dbReference type="Proteomes" id="UP000215914">
    <property type="component" value="Unassembled WGS sequence"/>
</dbReference>
<comment type="function">
    <text evidence="2">This protein plays a role in synthesis of starch. It catalyzes the synthesis of the activated glycosyl donor, ADP-glucose from Glc-1-P and ATP.</text>
</comment>
<organism evidence="17 18">
    <name type="scientific">Helianthus annuus</name>
    <name type="common">Common sunflower</name>
    <dbReference type="NCBI Taxonomy" id="4232"/>
    <lineage>
        <taxon>Eukaryota</taxon>
        <taxon>Viridiplantae</taxon>
        <taxon>Streptophyta</taxon>
        <taxon>Embryophyta</taxon>
        <taxon>Tracheophyta</taxon>
        <taxon>Spermatophyta</taxon>
        <taxon>Magnoliopsida</taxon>
        <taxon>eudicotyledons</taxon>
        <taxon>Gunneridae</taxon>
        <taxon>Pentapetalae</taxon>
        <taxon>asterids</taxon>
        <taxon>campanulids</taxon>
        <taxon>Asterales</taxon>
        <taxon>Asteraceae</taxon>
        <taxon>Asteroideae</taxon>
        <taxon>Heliantheae alliance</taxon>
        <taxon>Heliantheae</taxon>
        <taxon>Helianthus</taxon>
    </lineage>
</organism>